<dbReference type="InterPro" id="IPR036890">
    <property type="entry name" value="HATPase_C_sf"/>
</dbReference>
<feature type="domain" description="PAS" evidence="10">
    <location>
        <begin position="141"/>
        <end position="183"/>
    </location>
</feature>
<dbReference type="SUPFAM" id="SSF55874">
    <property type="entry name" value="ATPase domain of HSP90 chaperone/DNA topoisomerase II/histidine kinase"/>
    <property type="match status" value="1"/>
</dbReference>
<evidence type="ECO:0000259" key="10">
    <source>
        <dbReference type="PROSITE" id="PS50112"/>
    </source>
</evidence>
<dbReference type="CDD" id="cd00082">
    <property type="entry name" value="HisKA"/>
    <property type="match status" value="1"/>
</dbReference>
<evidence type="ECO:0000256" key="7">
    <source>
        <dbReference type="ARBA" id="ARBA00022840"/>
    </source>
</evidence>
<protein>
    <recommendedName>
        <fullName evidence="2">histidine kinase</fullName>
        <ecNumber evidence="2">2.7.13.3</ecNumber>
    </recommendedName>
</protein>
<dbReference type="InterPro" id="IPR013655">
    <property type="entry name" value="PAS_fold_3"/>
</dbReference>
<dbReference type="EMBL" id="JAQAGZ010000018">
    <property type="protein sequence ID" value="MCZ8515572.1"/>
    <property type="molecule type" value="Genomic_DNA"/>
</dbReference>
<dbReference type="RefSeq" id="WP_269884104.1">
    <property type="nucleotide sequence ID" value="NZ_JAQAGZ010000018.1"/>
</dbReference>
<dbReference type="CDD" id="cd00130">
    <property type="entry name" value="PAS"/>
    <property type="match status" value="4"/>
</dbReference>
<evidence type="ECO:0000256" key="5">
    <source>
        <dbReference type="ARBA" id="ARBA00022741"/>
    </source>
</evidence>
<feature type="domain" description="PAS" evidence="10">
    <location>
        <begin position="391"/>
        <end position="461"/>
    </location>
</feature>
<evidence type="ECO:0000256" key="3">
    <source>
        <dbReference type="ARBA" id="ARBA00022553"/>
    </source>
</evidence>
<comment type="catalytic activity">
    <reaction evidence="1">
        <text>ATP + protein L-histidine = ADP + protein N-phospho-L-histidine.</text>
        <dbReference type="EC" id="2.7.13.3"/>
    </reaction>
</comment>
<dbReference type="EC" id="2.7.13.3" evidence="2"/>
<dbReference type="SMART" id="SM00388">
    <property type="entry name" value="HisKA"/>
    <property type="match status" value="1"/>
</dbReference>
<feature type="domain" description="PAC" evidence="11">
    <location>
        <begin position="338"/>
        <end position="390"/>
    </location>
</feature>
<keyword evidence="4" id="KW-0808">Transferase</keyword>
<keyword evidence="3" id="KW-0597">Phosphoprotein</keyword>
<evidence type="ECO:0000256" key="8">
    <source>
        <dbReference type="ARBA" id="ARBA00023012"/>
    </source>
</evidence>
<dbReference type="InterPro" id="IPR003594">
    <property type="entry name" value="HATPase_dom"/>
</dbReference>
<evidence type="ECO:0000313" key="13">
    <source>
        <dbReference type="Proteomes" id="UP001527882"/>
    </source>
</evidence>
<dbReference type="Pfam" id="PF02518">
    <property type="entry name" value="HATPase_c"/>
    <property type="match status" value="1"/>
</dbReference>
<dbReference type="Proteomes" id="UP001527882">
    <property type="component" value="Unassembled WGS sequence"/>
</dbReference>
<dbReference type="InterPro" id="IPR003661">
    <property type="entry name" value="HisK_dim/P_dom"/>
</dbReference>
<dbReference type="InterPro" id="IPR052162">
    <property type="entry name" value="Sensor_kinase/Photoreceptor"/>
</dbReference>
<reference evidence="12 13" key="1">
    <citation type="submission" date="2022-12" db="EMBL/GenBank/DDBJ databases">
        <title>Draft genome sequence of Paenibacillus sp. dW9.</title>
        <authorList>
            <person name="Choi E.-W."/>
            <person name="Kim D.-U."/>
        </authorList>
    </citation>
    <scope>NUCLEOTIDE SEQUENCE [LARGE SCALE GENOMIC DNA]</scope>
    <source>
        <strain evidence="13">dW9</strain>
    </source>
</reference>
<dbReference type="Pfam" id="PF00512">
    <property type="entry name" value="HisKA"/>
    <property type="match status" value="1"/>
</dbReference>
<evidence type="ECO:0000256" key="1">
    <source>
        <dbReference type="ARBA" id="ARBA00000085"/>
    </source>
</evidence>
<dbReference type="PROSITE" id="PS50109">
    <property type="entry name" value="HIS_KIN"/>
    <property type="match status" value="1"/>
</dbReference>
<dbReference type="SMART" id="SM00387">
    <property type="entry name" value="HATPase_c"/>
    <property type="match status" value="1"/>
</dbReference>
<keyword evidence="5" id="KW-0547">Nucleotide-binding</keyword>
<name>A0ABT4QFK2_9BACL</name>
<dbReference type="PRINTS" id="PR00344">
    <property type="entry name" value="BCTRLSENSOR"/>
</dbReference>
<proteinExistence type="predicted"/>
<keyword evidence="13" id="KW-1185">Reference proteome</keyword>
<feature type="domain" description="PAC" evidence="11">
    <location>
        <begin position="215"/>
        <end position="266"/>
    </location>
</feature>
<organism evidence="12 13">
    <name type="scientific">Paenibacillus gyeongsangnamensis</name>
    <dbReference type="NCBI Taxonomy" id="3388067"/>
    <lineage>
        <taxon>Bacteria</taxon>
        <taxon>Bacillati</taxon>
        <taxon>Bacillota</taxon>
        <taxon>Bacilli</taxon>
        <taxon>Bacillales</taxon>
        <taxon>Paenibacillaceae</taxon>
        <taxon>Paenibacillus</taxon>
    </lineage>
</organism>
<dbReference type="Gene3D" id="3.30.450.20">
    <property type="entry name" value="PAS domain"/>
    <property type="match status" value="4"/>
</dbReference>
<dbReference type="InterPro" id="IPR036097">
    <property type="entry name" value="HisK_dim/P_sf"/>
</dbReference>
<keyword evidence="7" id="KW-0067">ATP-binding</keyword>
<dbReference type="NCBIfam" id="TIGR00229">
    <property type="entry name" value="sensory_box"/>
    <property type="match status" value="3"/>
</dbReference>
<dbReference type="SUPFAM" id="SSF55785">
    <property type="entry name" value="PYP-like sensor domain (PAS domain)"/>
    <property type="match status" value="4"/>
</dbReference>
<sequence length="735" mass="83855">MSSSCLVADSLFLQTFRLAPIAMAVLSADYHVLMANPVLCRMLGYQEEELQGIRFDELLDRGSWSSRMDLSSFFVQGKALSFRTRGGESVRLNVSAFAAEQQRIFVLHLTPTEEIEFAYGKRTESADELQSGKVESMLMESELRYQSLFEYHSDAIFSIDLDGFYIEVNPAFEQLFGYTRDDLREFWPDYTVLSTPHELEKAKDYFLEAAKGRTQHFDMQCYNRQGETLDISLTYIPVVVEGRVTYLYGVCKDVTTQKRLLQELQESKRLCELISVNAQDVIVLSRPDGIVEYISPAITKLTGYQTEELVGRNYFSLLMKEDIEKIWSHYAAPGTDESMHTYRILHKDGSIVWFESSAKLLRDEDGRVQHVLSVARDITRRKQAEKALQFSEWKYRRLIEDLPDGILVHSNERIRYLNETGCRLLGVKNKEELLNRSIYDIIVPAYKRDVEDRIQLLRQGEKVPVRRQQFMTASGEPLDVEVHSLLMSYEGEPSIYVLFRDVSESQKTRELLQHSEKLTMVGQMAAGIAHEIRNPLTAIKGFIKLLQTVSGNKRSYWDIVTSEIERIEQILNELLVLAKPTAAQYKPEDLKTLLENVTTLIDSQAIMNNIEIVFDCEPNLPAIECDMNRLKQVFINFMKNGIEAMTQGGRLSVEVRRHAHDAVKVVIADQGCGIPPEKLARIGQPFFTTKEEGNGLGMMVSYKIIEDHNGKVKISSEVGVGTVIEILLPIGKETV</sequence>
<feature type="domain" description="PAS" evidence="10">
    <location>
        <begin position="266"/>
        <end position="326"/>
    </location>
</feature>
<dbReference type="PROSITE" id="PS50113">
    <property type="entry name" value="PAC"/>
    <property type="match status" value="2"/>
</dbReference>
<dbReference type="InterPro" id="IPR005467">
    <property type="entry name" value="His_kinase_dom"/>
</dbReference>
<dbReference type="PANTHER" id="PTHR43304:SF1">
    <property type="entry name" value="PAC DOMAIN-CONTAINING PROTEIN"/>
    <property type="match status" value="1"/>
</dbReference>
<dbReference type="Gene3D" id="1.10.287.130">
    <property type="match status" value="1"/>
</dbReference>
<dbReference type="SMART" id="SM00086">
    <property type="entry name" value="PAC"/>
    <property type="match status" value="3"/>
</dbReference>
<dbReference type="InterPro" id="IPR013767">
    <property type="entry name" value="PAS_fold"/>
</dbReference>
<evidence type="ECO:0000259" key="11">
    <source>
        <dbReference type="PROSITE" id="PS50113"/>
    </source>
</evidence>
<keyword evidence="6" id="KW-0418">Kinase</keyword>
<feature type="domain" description="Histidine kinase" evidence="9">
    <location>
        <begin position="527"/>
        <end position="732"/>
    </location>
</feature>
<accession>A0ABT4QFK2</accession>
<dbReference type="SMART" id="SM00091">
    <property type="entry name" value="PAS"/>
    <property type="match status" value="4"/>
</dbReference>
<dbReference type="Pfam" id="PF13426">
    <property type="entry name" value="PAS_9"/>
    <property type="match status" value="2"/>
</dbReference>
<dbReference type="Pfam" id="PF08447">
    <property type="entry name" value="PAS_3"/>
    <property type="match status" value="1"/>
</dbReference>
<dbReference type="InterPro" id="IPR001610">
    <property type="entry name" value="PAC"/>
</dbReference>
<evidence type="ECO:0000256" key="4">
    <source>
        <dbReference type="ARBA" id="ARBA00022679"/>
    </source>
</evidence>
<evidence type="ECO:0000259" key="9">
    <source>
        <dbReference type="PROSITE" id="PS50109"/>
    </source>
</evidence>
<evidence type="ECO:0000256" key="6">
    <source>
        <dbReference type="ARBA" id="ARBA00022777"/>
    </source>
</evidence>
<dbReference type="SUPFAM" id="SSF47384">
    <property type="entry name" value="Homodimeric domain of signal transducing histidine kinase"/>
    <property type="match status" value="1"/>
</dbReference>
<comment type="caution">
    <text evidence="12">The sequence shown here is derived from an EMBL/GenBank/DDBJ whole genome shotgun (WGS) entry which is preliminary data.</text>
</comment>
<dbReference type="InterPro" id="IPR000014">
    <property type="entry name" value="PAS"/>
</dbReference>
<dbReference type="PANTHER" id="PTHR43304">
    <property type="entry name" value="PHYTOCHROME-LIKE PROTEIN CPH1"/>
    <property type="match status" value="1"/>
</dbReference>
<dbReference type="InterPro" id="IPR000700">
    <property type="entry name" value="PAS-assoc_C"/>
</dbReference>
<dbReference type="Pfam" id="PF00989">
    <property type="entry name" value="PAS"/>
    <property type="match status" value="1"/>
</dbReference>
<dbReference type="InterPro" id="IPR035965">
    <property type="entry name" value="PAS-like_dom_sf"/>
</dbReference>
<dbReference type="PROSITE" id="PS50112">
    <property type="entry name" value="PAS"/>
    <property type="match status" value="4"/>
</dbReference>
<feature type="domain" description="PAS" evidence="10">
    <location>
        <begin position="8"/>
        <end position="52"/>
    </location>
</feature>
<gene>
    <name evidence="12" type="ORF">O9H85_24825</name>
</gene>
<dbReference type="InterPro" id="IPR004358">
    <property type="entry name" value="Sig_transdc_His_kin-like_C"/>
</dbReference>
<keyword evidence="8" id="KW-0902">Two-component regulatory system</keyword>
<evidence type="ECO:0000256" key="2">
    <source>
        <dbReference type="ARBA" id="ARBA00012438"/>
    </source>
</evidence>
<evidence type="ECO:0000313" key="12">
    <source>
        <dbReference type="EMBL" id="MCZ8515572.1"/>
    </source>
</evidence>
<dbReference type="Gene3D" id="3.30.565.10">
    <property type="entry name" value="Histidine kinase-like ATPase, C-terminal domain"/>
    <property type="match status" value="1"/>
</dbReference>